<evidence type="ECO:0000256" key="1">
    <source>
        <dbReference type="ARBA" id="ARBA00004613"/>
    </source>
</evidence>
<dbReference type="PANTHER" id="PTHR11610:SF173">
    <property type="entry name" value="LIPASE DOMAIN-CONTAINING PROTEIN-RELATED"/>
    <property type="match status" value="1"/>
</dbReference>
<dbReference type="InterPro" id="IPR029058">
    <property type="entry name" value="AB_hydrolase_fold"/>
</dbReference>
<dbReference type="CDD" id="cd00707">
    <property type="entry name" value="Pancreat_lipase_like"/>
    <property type="match status" value="1"/>
</dbReference>
<evidence type="ECO:0000313" key="7">
    <source>
        <dbReference type="EMBL" id="JAT33519.1"/>
    </source>
</evidence>
<name>A0A1B6MCA6_9HEMI</name>
<dbReference type="Pfam" id="PF00151">
    <property type="entry name" value="Lipase"/>
    <property type="match status" value="1"/>
</dbReference>
<keyword evidence="3" id="KW-0964">Secreted</keyword>
<dbReference type="GO" id="GO:0005615">
    <property type="term" value="C:extracellular space"/>
    <property type="evidence" value="ECO:0007669"/>
    <property type="project" value="TreeGrafter"/>
</dbReference>
<feature type="chain" id="PRO_5008588057" description="Lipase domain-containing protein" evidence="5">
    <location>
        <begin position="21"/>
        <end position="348"/>
    </location>
</feature>
<gene>
    <name evidence="7" type="ORF">g.2550</name>
</gene>
<feature type="signal peptide" evidence="5">
    <location>
        <begin position="1"/>
        <end position="20"/>
    </location>
</feature>
<evidence type="ECO:0000256" key="4">
    <source>
        <dbReference type="RuleBase" id="RU004262"/>
    </source>
</evidence>
<protein>
    <recommendedName>
        <fullName evidence="6">Lipase domain-containing protein</fullName>
    </recommendedName>
</protein>
<dbReference type="InterPro" id="IPR000734">
    <property type="entry name" value="TAG_lipase"/>
</dbReference>
<evidence type="ECO:0000259" key="6">
    <source>
        <dbReference type="Pfam" id="PF00151"/>
    </source>
</evidence>
<dbReference type="InterPro" id="IPR013818">
    <property type="entry name" value="Lipase"/>
</dbReference>
<keyword evidence="5" id="KW-0732">Signal</keyword>
<evidence type="ECO:0000256" key="3">
    <source>
        <dbReference type="ARBA" id="ARBA00022525"/>
    </source>
</evidence>
<reference evidence="7" key="1">
    <citation type="submission" date="2015-11" db="EMBL/GenBank/DDBJ databases">
        <title>De novo transcriptome assembly of four potential Pierce s Disease insect vectors from Arizona vineyards.</title>
        <authorList>
            <person name="Tassone E.E."/>
        </authorList>
    </citation>
    <scope>NUCLEOTIDE SEQUENCE</scope>
</reference>
<dbReference type="PANTHER" id="PTHR11610">
    <property type="entry name" value="LIPASE"/>
    <property type="match status" value="1"/>
</dbReference>
<dbReference type="GO" id="GO:0016298">
    <property type="term" value="F:lipase activity"/>
    <property type="evidence" value="ECO:0007669"/>
    <property type="project" value="InterPro"/>
</dbReference>
<organism evidence="7">
    <name type="scientific">Graphocephala atropunctata</name>
    <dbReference type="NCBI Taxonomy" id="36148"/>
    <lineage>
        <taxon>Eukaryota</taxon>
        <taxon>Metazoa</taxon>
        <taxon>Ecdysozoa</taxon>
        <taxon>Arthropoda</taxon>
        <taxon>Hexapoda</taxon>
        <taxon>Insecta</taxon>
        <taxon>Pterygota</taxon>
        <taxon>Neoptera</taxon>
        <taxon>Paraneoptera</taxon>
        <taxon>Hemiptera</taxon>
        <taxon>Auchenorrhyncha</taxon>
        <taxon>Membracoidea</taxon>
        <taxon>Cicadellidae</taxon>
        <taxon>Cicadellinae</taxon>
        <taxon>Cicadellini</taxon>
        <taxon>Graphocephala</taxon>
    </lineage>
</organism>
<dbReference type="GO" id="GO:0016042">
    <property type="term" value="P:lipid catabolic process"/>
    <property type="evidence" value="ECO:0007669"/>
    <property type="project" value="TreeGrafter"/>
</dbReference>
<evidence type="ECO:0000256" key="5">
    <source>
        <dbReference type="SAM" id="SignalP"/>
    </source>
</evidence>
<comment type="subcellular location">
    <subcellularLocation>
        <location evidence="1">Secreted</location>
    </subcellularLocation>
</comment>
<sequence>MIFFLYVCVIVCQLFHDIPTNVTKKTPDEDEPANHSDVGFINPFAVWFQNACGFCYNEWEASYVENASLYTSFLLFTRASELNYTVVNISDPQLLFGAGFNSSKSTKVLIHGWMDNATIDFAEDLKFSYLLAQDVNIVSVNWAGMSQTFYPLSRRAVTPVGRYTAKFVDFLVSEVGVSSASIHILGHSLGAHIAGVVGESVTFGNLSRITGLDPAAPLFGSDPEGRLDPTDAQFVDVIHSAGGYVGYYKPCGHVDFYPNGGDPIQPGCGVDIGFCSHKRSYLYFAESITSLGFISTVCDSWHDYKRKLCQNHTKNVLGEHVDQRFLGVYYLYTNPSSPFGAWNNSVSM</sequence>
<accession>A0A1B6MCA6</accession>
<proteinExistence type="inferred from homology"/>
<dbReference type="EMBL" id="GEBQ01006458">
    <property type="protein sequence ID" value="JAT33519.1"/>
    <property type="molecule type" value="Transcribed_RNA"/>
</dbReference>
<dbReference type="InterPro" id="IPR033906">
    <property type="entry name" value="Lipase_N"/>
</dbReference>
<comment type="similarity">
    <text evidence="2 4">Belongs to the AB hydrolase superfamily. Lipase family.</text>
</comment>
<feature type="domain" description="Lipase" evidence="6">
    <location>
        <begin position="67"/>
        <end position="339"/>
    </location>
</feature>
<dbReference type="Gene3D" id="3.40.50.1820">
    <property type="entry name" value="alpha/beta hydrolase"/>
    <property type="match status" value="1"/>
</dbReference>
<dbReference type="SUPFAM" id="SSF53474">
    <property type="entry name" value="alpha/beta-Hydrolases"/>
    <property type="match status" value="1"/>
</dbReference>
<dbReference type="PRINTS" id="PR00821">
    <property type="entry name" value="TAGLIPASE"/>
</dbReference>
<evidence type="ECO:0000256" key="2">
    <source>
        <dbReference type="ARBA" id="ARBA00010701"/>
    </source>
</evidence>
<dbReference type="AlphaFoldDB" id="A0A1B6MCA6"/>